<dbReference type="AlphaFoldDB" id="A0A6C0HK56"/>
<accession>A0A6C0HK56</accession>
<protein>
    <submittedName>
        <fullName evidence="1">Uncharacterized protein</fullName>
    </submittedName>
</protein>
<sequence>MNRFGMRIAALEKKIGEIERHVIIDMDAETVND</sequence>
<reference evidence="1" key="1">
    <citation type="journal article" date="2020" name="Nature">
        <title>Giant virus diversity and host interactions through global metagenomics.</title>
        <authorList>
            <person name="Schulz F."/>
            <person name="Roux S."/>
            <person name="Paez-Espino D."/>
            <person name="Jungbluth S."/>
            <person name="Walsh D.A."/>
            <person name="Denef V.J."/>
            <person name="McMahon K.D."/>
            <person name="Konstantinidis K.T."/>
            <person name="Eloe-Fadrosh E.A."/>
            <person name="Kyrpides N.C."/>
            <person name="Woyke T."/>
        </authorList>
    </citation>
    <scope>NUCLEOTIDE SEQUENCE</scope>
    <source>
        <strain evidence="1">GVMAG-M-3300023184-121</strain>
    </source>
</reference>
<dbReference type="EMBL" id="MN739974">
    <property type="protein sequence ID" value="QHT80804.1"/>
    <property type="molecule type" value="Genomic_DNA"/>
</dbReference>
<name>A0A6C0HK56_9ZZZZ</name>
<organism evidence="1">
    <name type="scientific">viral metagenome</name>
    <dbReference type="NCBI Taxonomy" id="1070528"/>
    <lineage>
        <taxon>unclassified sequences</taxon>
        <taxon>metagenomes</taxon>
        <taxon>organismal metagenomes</taxon>
    </lineage>
</organism>
<proteinExistence type="predicted"/>
<evidence type="ECO:0000313" key="1">
    <source>
        <dbReference type="EMBL" id="QHT80804.1"/>
    </source>
</evidence>